<dbReference type="EMBL" id="OIVN01002394">
    <property type="protein sequence ID" value="SPD03269.1"/>
    <property type="molecule type" value="Genomic_DNA"/>
</dbReference>
<accession>A0A2N9GV54</accession>
<dbReference type="AlphaFoldDB" id="A0A2N9GV54"/>
<name>A0A2N9GV54_FAGSY</name>
<organism evidence="1">
    <name type="scientific">Fagus sylvatica</name>
    <name type="common">Beechnut</name>
    <dbReference type="NCBI Taxonomy" id="28930"/>
    <lineage>
        <taxon>Eukaryota</taxon>
        <taxon>Viridiplantae</taxon>
        <taxon>Streptophyta</taxon>
        <taxon>Embryophyta</taxon>
        <taxon>Tracheophyta</taxon>
        <taxon>Spermatophyta</taxon>
        <taxon>Magnoliopsida</taxon>
        <taxon>eudicotyledons</taxon>
        <taxon>Gunneridae</taxon>
        <taxon>Pentapetalae</taxon>
        <taxon>rosids</taxon>
        <taxon>fabids</taxon>
        <taxon>Fagales</taxon>
        <taxon>Fagaceae</taxon>
        <taxon>Fagus</taxon>
    </lineage>
</organism>
<evidence type="ECO:0000313" key="1">
    <source>
        <dbReference type="EMBL" id="SPD03269.1"/>
    </source>
</evidence>
<protein>
    <submittedName>
        <fullName evidence="1">Uncharacterized protein</fullName>
    </submittedName>
</protein>
<sequence length="499" mass="55858">MRGGRVGFIENRARLAQHHHARRMTVLRELWYCHVAVLSFHASSPSNPPRFPCAYPFLSDFRGQFWRSSGTQTGSCGISSESSRRPLSNDIKFARIGVRTRELWLPEVGVSELFSCTLPAKIPIKRGMLSANREFHDVAGVIIFPTHPGSRINLLRAGKTLRAKAAVREKKCVLLPARFFSNLVPVPDSRESELGLVRYGPASRVHRGVFGPFEGSFPIRIPADPDKFLAIREFHVVHGCVLFPMCPGSQINLLRVRKTLCASAATSVGKFRKFQHSLISSACFHARGRRSSRCRISTILVSSESLRYLLFNVLATTLSFLVRFRPVKYGIEALDILYTLVKGWSVRSSFWSGQRSGQTLGQTWSTLVKLGRIWSNSPNSLEMYPGLHFKGFWARRTLVGLETARSNLGQTSVNPSQTWSTLVKLGQTNLAKPWEMCLGPSSWEYLMRRALVGSDRLGSGCLVLRADTRENPGGKNGVMTVAPSLFGVSWHKERRTKNK</sequence>
<reference evidence="1" key="1">
    <citation type="submission" date="2018-02" db="EMBL/GenBank/DDBJ databases">
        <authorList>
            <person name="Cohen D.B."/>
            <person name="Kent A.D."/>
        </authorList>
    </citation>
    <scope>NUCLEOTIDE SEQUENCE</scope>
</reference>
<gene>
    <name evidence="1" type="ORF">FSB_LOCUS31151</name>
</gene>
<proteinExistence type="predicted"/>